<dbReference type="Proteomes" id="UP000092582">
    <property type="component" value="Chromosome 1"/>
</dbReference>
<keyword evidence="1" id="KW-1133">Transmembrane helix</keyword>
<evidence type="ECO:0000256" key="1">
    <source>
        <dbReference type="SAM" id="Phobius"/>
    </source>
</evidence>
<sequence>MIIWTRWGILVFVFFGLSVGLGFALKGVFAPAVGSNEPATNTFLGTGFVLGAAALWAFSKYVLPRLDKARPSFVYQQLPEPAINERGVKVTHRPVAVVNQETGQQIWTRPSSTFFFIPVRFWPYPIAAIGVVNLIIGIIGRG</sequence>
<evidence type="ECO:0000313" key="2">
    <source>
        <dbReference type="EMBL" id="ANP74390.1"/>
    </source>
</evidence>
<dbReference type="OrthoDB" id="5115121at2"/>
<name>A0A1B1BP05_9MICO</name>
<gene>
    <name evidence="2" type="ORF">PA27867_3467</name>
</gene>
<feature type="transmembrane region" description="Helical" evidence="1">
    <location>
        <begin position="7"/>
        <end position="30"/>
    </location>
</feature>
<dbReference type="AlphaFoldDB" id="A0A1B1BP05"/>
<evidence type="ECO:0000313" key="3">
    <source>
        <dbReference type="Proteomes" id="UP000092582"/>
    </source>
</evidence>
<keyword evidence="3" id="KW-1185">Reference proteome</keyword>
<accession>A0A1B1BP05</accession>
<dbReference type="RefSeq" id="WP_066598325.1">
    <property type="nucleotide sequence ID" value="NZ_CP016282.1"/>
</dbReference>
<protein>
    <submittedName>
        <fullName evidence="2">Uncharacterized protein</fullName>
    </submittedName>
</protein>
<keyword evidence="1" id="KW-0812">Transmembrane</keyword>
<feature type="transmembrane region" description="Helical" evidence="1">
    <location>
        <begin position="121"/>
        <end position="140"/>
    </location>
</feature>
<feature type="transmembrane region" description="Helical" evidence="1">
    <location>
        <begin position="42"/>
        <end position="63"/>
    </location>
</feature>
<dbReference type="EMBL" id="CP016282">
    <property type="protein sequence ID" value="ANP74390.1"/>
    <property type="molecule type" value="Genomic_DNA"/>
</dbReference>
<dbReference type="KEGG" id="cart:PA27867_3467"/>
<keyword evidence="1" id="KW-0472">Membrane</keyword>
<proteinExistence type="predicted"/>
<reference evidence="2 3" key="1">
    <citation type="submission" date="2016-06" db="EMBL/GenBank/DDBJ databases">
        <title>Genome sequencing of Cryobacterium arcticum PAMC 27867.</title>
        <authorList>
            <person name="Lee J."/>
            <person name="Kim O.-S."/>
        </authorList>
    </citation>
    <scope>NUCLEOTIDE SEQUENCE [LARGE SCALE GENOMIC DNA]</scope>
    <source>
        <strain evidence="2 3">PAMC 27867</strain>
    </source>
</reference>
<organism evidence="2 3">
    <name type="scientific">Cryobacterium arcticum</name>
    <dbReference type="NCBI Taxonomy" id="670052"/>
    <lineage>
        <taxon>Bacteria</taxon>
        <taxon>Bacillati</taxon>
        <taxon>Actinomycetota</taxon>
        <taxon>Actinomycetes</taxon>
        <taxon>Micrococcales</taxon>
        <taxon>Microbacteriaceae</taxon>
        <taxon>Cryobacterium</taxon>
    </lineage>
</organism>